<organism evidence="6 7">
    <name type="scientific">Thalassobius vesicularis</name>
    <dbReference type="NCBI Taxonomy" id="1294297"/>
    <lineage>
        <taxon>Bacteria</taxon>
        <taxon>Pseudomonadati</taxon>
        <taxon>Pseudomonadota</taxon>
        <taxon>Alphaproteobacteria</taxon>
        <taxon>Rhodobacterales</taxon>
        <taxon>Roseobacteraceae</taxon>
        <taxon>Thalassovita</taxon>
    </lineage>
</organism>
<protein>
    <submittedName>
        <fullName evidence="6">Nitrous oxide reductase family maturation protein NosD</fullName>
    </submittedName>
</protein>
<dbReference type="SMART" id="SM00710">
    <property type="entry name" value="PbH1"/>
    <property type="match status" value="8"/>
</dbReference>
<evidence type="ECO:0000313" key="7">
    <source>
        <dbReference type="Proteomes" id="UP000306113"/>
    </source>
</evidence>
<feature type="domain" description="Carbohydrate-binding/sugar hydrolysis" evidence="5">
    <location>
        <begin position="201"/>
        <end position="346"/>
    </location>
</feature>
<dbReference type="SMART" id="SM00722">
    <property type="entry name" value="CASH"/>
    <property type="match status" value="2"/>
</dbReference>
<proteinExistence type="predicted"/>
<dbReference type="InterPro" id="IPR011050">
    <property type="entry name" value="Pectin_lyase_fold/virulence"/>
</dbReference>
<dbReference type="InterPro" id="IPR051550">
    <property type="entry name" value="SCF-Subunits/Alg-Epimerases"/>
</dbReference>
<dbReference type="Pfam" id="PF05048">
    <property type="entry name" value="NosD"/>
    <property type="match status" value="1"/>
</dbReference>
<keyword evidence="3" id="KW-0833">Ubl conjugation pathway</keyword>
<dbReference type="NCBIfam" id="TIGR03804">
    <property type="entry name" value="para_beta_helix"/>
    <property type="match status" value="1"/>
</dbReference>
<dbReference type="InterPro" id="IPR026464">
    <property type="entry name" value="NosD_copper_fam"/>
</dbReference>
<dbReference type="PANTHER" id="PTHR22990">
    <property type="entry name" value="F-BOX ONLY PROTEIN"/>
    <property type="match status" value="1"/>
</dbReference>
<dbReference type="RefSeq" id="WP_136338561.1">
    <property type="nucleotide sequence ID" value="NZ_SSMD01000003.1"/>
</dbReference>
<name>A0A4S3M9H5_9RHOB</name>
<dbReference type="InterPro" id="IPR012334">
    <property type="entry name" value="Pectin_lyas_fold"/>
</dbReference>
<evidence type="ECO:0000313" key="6">
    <source>
        <dbReference type="EMBL" id="THD74706.1"/>
    </source>
</evidence>
<feature type="domain" description="Carbohydrate-binding/sugar hydrolysis" evidence="5">
    <location>
        <begin position="29"/>
        <end position="195"/>
    </location>
</feature>
<dbReference type="PANTHER" id="PTHR22990:SF15">
    <property type="entry name" value="F-BOX ONLY PROTEIN 10"/>
    <property type="match status" value="1"/>
</dbReference>
<comment type="caution">
    <text evidence="6">The sequence shown here is derived from an EMBL/GenBank/DDBJ whole genome shotgun (WGS) entry which is preliminary data.</text>
</comment>
<dbReference type="OrthoDB" id="9767990at2"/>
<evidence type="ECO:0000256" key="2">
    <source>
        <dbReference type="ARBA" id="ARBA00022737"/>
    </source>
</evidence>
<evidence type="ECO:0000259" key="5">
    <source>
        <dbReference type="SMART" id="SM00722"/>
    </source>
</evidence>
<dbReference type="InterPro" id="IPR022441">
    <property type="entry name" value="Para_beta_helix_rpt-2"/>
</dbReference>
<dbReference type="InterPro" id="IPR007742">
    <property type="entry name" value="NosD_dom"/>
</dbReference>
<dbReference type="InterPro" id="IPR006633">
    <property type="entry name" value="Carb-bd_sugar_hydrolysis-dom"/>
</dbReference>
<evidence type="ECO:0000256" key="3">
    <source>
        <dbReference type="ARBA" id="ARBA00022786"/>
    </source>
</evidence>
<gene>
    <name evidence="6" type="primary">nosD</name>
    <name evidence="6" type="ORF">E7681_06970</name>
</gene>
<dbReference type="InterPro" id="IPR006626">
    <property type="entry name" value="PbH1"/>
</dbReference>
<dbReference type="EMBL" id="SSMD01000003">
    <property type="protein sequence ID" value="THD74706.1"/>
    <property type="molecule type" value="Genomic_DNA"/>
</dbReference>
<keyword evidence="7" id="KW-1185">Reference proteome</keyword>
<accession>A0A4S3M9H5</accession>
<dbReference type="Proteomes" id="UP000306113">
    <property type="component" value="Unassembled WGS sequence"/>
</dbReference>
<sequence>MRLIALILILCGSWGVALAETLQERLDAAPEGAEIVLEPGVHMGPLVITKSVVLDGQGVAVIDGGGQGTVVTLAASGATLKNLTIRNSGRLHNKVDAGLRIKGNFNVIRDVRIENSLFGLDLSQASNNVIRRNYISSKDMPLEMRGDSVRIWYSDDNVFEHNHIEHSRDIVIWYSEGNKLQDNRIQHGRYGIHFMYAHKNFVERNEISDCVVGVFMMYANDITVRGNQILRAWGASGMGVGFKETSGAIVEDNLILGNAVGIYLDPSPWDPDRTNEFRRNQIAYNGVGVEFHTDWVGNNFAENNFLSNFTQVSVRGRGTALREGWNGNHWDDYAGLDRDGDGVGDTPHEIFMYADRLWMDLPPAAFFRGGLALSALDFVERLAPFTEPRLLVREERPLVDMVDHAAARTETAPQAGKPKSALELLTQ</sequence>
<evidence type="ECO:0000256" key="4">
    <source>
        <dbReference type="SAM" id="MobiDB-lite"/>
    </source>
</evidence>
<reference evidence="6 7" key="1">
    <citation type="submission" date="2019-04" db="EMBL/GenBank/DDBJ databases">
        <title>Draft genome sequence of Youngimonas vesicularis.</title>
        <authorList>
            <person name="Hameed A."/>
        </authorList>
    </citation>
    <scope>NUCLEOTIDE SEQUENCE [LARGE SCALE GENOMIC DNA]</scope>
    <source>
        <strain evidence="6 7">CC-AMW-E</strain>
    </source>
</reference>
<dbReference type="Gene3D" id="2.160.20.10">
    <property type="entry name" value="Single-stranded right-handed beta-helix, Pectin lyase-like"/>
    <property type="match status" value="2"/>
</dbReference>
<dbReference type="SUPFAM" id="SSF51126">
    <property type="entry name" value="Pectin lyase-like"/>
    <property type="match status" value="1"/>
</dbReference>
<dbReference type="NCBIfam" id="TIGR04247">
    <property type="entry name" value="NosD_copper_fam"/>
    <property type="match status" value="1"/>
</dbReference>
<dbReference type="AlphaFoldDB" id="A0A4S3M9H5"/>
<keyword evidence="2" id="KW-0677">Repeat</keyword>
<comment type="pathway">
    <text evidence="1">Protein modification; protein ubiquitination.</text>
</comment>
<feature type="region of interest" description="Disordered" evidence="4">
    <location>
        <begin position="408"/>
        <end position="427"/>
    </location>
</feature>
<evidence type="ECO:0000256" key="1">
    <source>
        <dbReference type="ARBA" id="ARBA00004906"/>
    </source>
</evidence>